<dbReference type="InterPro" id="IPR022385">
    <property type="entry name" value="Rhs_assc_core"/>
</dbReference>
<evidence type="ECO:0000313" key="2">
    <source>
        <dbReference type="Proteomes" id="UP001165489"/>
    </source>
</evidence>
<reference evidence="1" key="1">
    <citation type="submission" date="2022-03" db="EMBL/GenBank/DDBJ databases">
        <title>De novo assembled genomes of Belliella spp. (Cyclobacteriaceae) strains.</title>
        <authorList>
            <person name="Szabo A."/>
            <person name="Korponai K."/>
            <person name="Felfoldi T."/>
        </authorList>
    </citation>
    <scope>NUCLEOTIDE SEQUENCE</scope>
    <source>
        <strain evidence="1">DSM 111904</strain>
    </source>
</reference>
<dbReference type="Proteomes" id="UP001165489">
    <property type="component" value="Unassembled WGS sequence"/>
</dbReference>
<comment type="caution">
    <text evidence="1">The sequence shown here is derived from an EMBL/GenBank/DDBJ whole genome shotgun (WGS) entry which is preliminary data.</text>
</comment>
<feature type="non-terminal residue" evidence="1">
    <location>
        <position position="1"/>
    </location>
</feature>
<accession>A0ABS9V5T8</accession>
<evidence type="ECO:0000313" key="1">
    <source>
        <dbReference type="EMBL" id="MCH7411791.1"/>
    </source>
</evidence>
<dbReference type="Gene3D" id="2.180.10.10">
    <property type="entry name" value="RHS repeat-associated core"/>
    <property type="match status" value="1"/>
</dbReference>
<dbReference type="InterPro" id="IPR050708">
    <property type="entry name" value="T6SS_VgrG/RHS"/>
</dbReference>
<dbReference type="EMBL" id="JAKZGP010000121">
    <property type="protein sequence ID" value="MCH7411791.1"/>
    <property type="molecule type" value="Genomic_DNA"/>
</dbReference>
<proteinExistence type="predicted"/>
<dbReference type="NCBIfam" id="TIGR03696">
    <property type="entry name" value="Rhs_assc_core"/>
    <property type="match status" value="1"/>
</dbReference>
<gene>
    <name evidence="1" type="ORF">MM239_20560</name>
</gene>
<organism evidence="1 2">
    <name type="scientific">Belliella filtrata</name>
    <dbReference type="NCBI Taxonomy" id="2923435"/>
    <lineage>
        <taxon>Bacteria</taxon>
        <taxon>Pseudomonadati</taxon>
        <taxon>Bacteroidota</taxon>
        <taxon>Cytophagia</taxon>
        <taxon>Cytophagales</taxon>
        <taxon>Cyclobacteriaceae</taxon>
        <taxon>Belliella</taxon>
    </lineage>
</organism>
<keyword evidence="2" id="KW-1185">Reference proteome</keyword>
<name>A0ABS9V5T8_9BACT</name>
<protein>
    <submittedName>
        <fullName evidence="1">RHS repeat-associated core domain-containing protein</fullName>
    </submittedName>
</protein>
<dbReference type="PANTHER" id="PTHR32305">
    <property type="match status" value="1"/>
</dbReference>
<dbReference type="RefSeq" id="WP_241350214.1">
    <property type="nucleotide sequence ID" value="NZ_JAKZGP010000121.1"/>
</dbReference>
<dbReference type="PANTHER" id="PTHR32305:SF15">
    <property type="entry name" value="PROTEIN RHSA-RELATED"/>
    <property type="match status" value="1"/>
</dbReference>
<sequence length="375" mass="38647">NNIRTGDKTTKELFQGKTYEELTGWYDFHARQYDAALGRWFGVDPQDQFSSPYLAMGNNPVMMVDPDGELAWFIPIIAGAIINTAMNAKNIDNVWDALGYAAVGAAAGAVGAGVGTYVGAGVKAGGFLAGAAAGAAGGAAGGFIGGFGNTSVGGGSLGESLKAGAIGAGMGGLSGGVLGGIAGGISSKLNGSSFWSGKRDLSQYMLACKDCAFQVSIPEFTFSDPTYNPIIEAVYRGQQNFWAHPVTQATVFAGTSLIGGGLASQFIKAGAKAIPAGNAAKTSTSGFKTFGSLTEKFGEGYKSIAVTQGKHLPVQLGQKLNTMSPGSWSKIYEAGILNGSKVETHYFFNATTGQYVNPFIKSSGWGRTFRGITGY</sequence>